<name>A0ABN8N7B7_9CNID</name>
<dbReference type="EMBL" id="CALNXK010000009">
    <property type="protein sequence ID" value="CAH3041878.1"/>
    <property type="molecule type" value="Genomic_DNA"/>
</dbReference>
<keyword evidence="4" id="KW-0539">Nucleus</keyword>
<dbReference type="Gene3D" id="3.40.50.300">
    <property type="entry name" value="P-loop containing nucleotide triphosphate hydrolases"/>
    <property type="match status" value="1"/>
</dbReference>
<proteinExistence type="inferred from homology"/>
<dbReference type="Proteomes" id="UP001159405">
    <property type="component" value="Unassembled WGS sequence"/>
</dbReference>
<feature type="non-terminal residue" evidence="6">
    <location>
        <position position="1"/>
    </location>
</feature>
<dbReference type="PROSITE" id="PS51192">
    <property type="entry name" value="HELICASE_ATP_BIND_1"/>
    <property type="match status" value="1"/>
</dbReference>
<keyword evidence="2" id="KW-0238">DNA-binding</keyword>
<dbReference type="SUPFAM" id="SSF52540">
    <property type="entry name" value="P-loop containing nucleoside triphosphate hydrolases"/>
    <property type="match status" value="2"/>
</dbReference>
<evidence type="ECO:0000259" key="5">
    <source>
        <dbReference type="PROSITE" id="PS51192"/>
    </source>
</evidence>
<dbReference type="Pfam" id="PF00270">
    <property type="entry name" value="DEAD"/>
    <property type="match status" value="1"/>
</dbReference>
<comment type="similarity">
    <text evidence="1">Belongs to the helicase family. RecQ subfamily.</text>
</comment>
<keyword evidence="7" id="KW-1185">Reference proteome</keyword>
<feature type="domain" description="Helicase ATP-binding" evidence="5">
    <location>
        <begin position="1"/>
        <end position="182"/>
    </location>
</feature>
<sequence>QSFFKGKNVFVNLPMDFGKSLIFESLPIVADIVSGKPRGSSVIVVISPLRSLMEDRVQNLNSICIPAIAITDVEDLKIIEQVLNGNFLVVFGGLPKCLLSTAPWRGIFKSESFSEMLIGVAIDEAHCITQCTDHFPFRKWYGCLGELRSLIPQECQVMVLTATATKATKQQILHTLRIWLLANPVIEQSPDGPNLFCGMSYLDKNDEIELAFSSLISEVKELNTETAGTLIYCQTRKQCSVIFRVFEVYLGMHFVKTLTSQLEWYRKIVSNSSAVIIYLDRLRRQTAAAIATAPKWIVHSCLALLLELISSDVFSIVKYNMLSLFVFRRLLGSFFEQRGEASVSIFWTISRYFPHMEKLWKKKLKTVSVALFPNIGHIWRKCGKQSVLDNFSDIGQKWRKCQRKLQTSSTRPFNHTWKKYDYRMNFAMQFVTSCSLICSPSYSLLHMTSSAFLLRRIHQQPVSFEEPEEAAGGLEKVTVSFEEPEEAADGLEKVTVSFEESEEAADGLEKVTVSFKEPEEAADGLEKVTVSFEEPEEAADGLDWSVFLLNKKNNHLY</sequence>
<evidence type="ECO:0000313" key="6">
    <source>
        <dbReference type="EMBL" id="CAH3041878.1"/>
    </source>
</evidence>
<evidence type="ECO:0000256" key="4">
    <source>
        <dbReference type="ARBA" id="ARBA00023242"/>
    </source>
</evidence>
<evidence type="ECO:0000313" key="7">
    <source>
        <dbReference type="Proteomes" id="UP001159405"/>
    </source>
</evidence>
<dbReference type="InterPro" id="IPR011545">
    <property type="entry name" value="DEAD/DEAH_box_helicase_dom"/>
</dbReference>
<accession>A0ABN8N7B7</accession>
<dbReference type="InterPro" id="IPR014001">
    <property type="entry name" value="Helicase_ATP-bd"/>
</dbReference>
<dbReference type="InterPro" id="IPR027417">
    <property type="entry name" value="P-loop_NTPase"/>
</dbReference>
<comment type="caution">
    <text evidence="6">The sequence shown here is derived from an EMBL/GenBank/DDBJ whole genome shotgun (WGS) entry which is preliminary data.</text>
</comment>
<evidence type="ECO:0000256" key="2">
    <source>
        <dbReference type="ARBA" id="ARBA00023125"/>
    </source>
</evidence>
<keyword evidence="3" id="KW-0413">Isomerase</keyword>
<organism evidence="6 7">
    <name type="scientific">Porites lobata</name>
    <dbReference type="NCBI Taxonomy" id="104759"/>
    <lineage>
        <taxon>Eukaryota</taxon>
        <taxon>Metazoa</taxon>
        <taxon>Cnidaria</taxon>
        <taxon>Anthozoa</taxon>
        <taxon>Hexacorallia</taxon>
        <taxon>Scleractinia</taxon>
        <taxon>Fungiina</taxon>
        <taxon>Poritidae</taxon>
        <taxon>Porites</taxon>
    </lineage>
</organism>
<evidence type="ECO:0000256" key="1">
    <source>
        <dbReference type="ARBA" id="ARBA00005446"/>
    </source>
</evidence>
<dbReference type="PANTHER" id="PTHR13710:SF153">
    <property type="entry name" value="RECQ-LIKE DNA HELICASE BLM"/>
    <property type="match status" value="1"/>
</dbReference>
<reference evidence="6 7" key="1">
    <citation type="submission" date="2022-05" db="EMBL/GenBank/DDBJ databases">
        <authorList>
            <consortium name="Genoscope - CEA"/>
            <person name="William W."/>
        </authorList>
    </citation>
    <scope>NUCLEOTIDE SEQUENCE [LARGE SCALE GENOMIC DNA]</scope>
</reference>
<evidence type="ECO:0000256" key="3">
    <source>
        <dbReference type="ARBA" id="ARBA00023235"/>
    </source>
</evidence>
<dbReference type="PANTHER" id="PTHR13710">
    <property type="entry name" value="DNA HELICASE RECQ FAMILY MEMBER"/>
    <property type="match status" value="1"/>
</dbReference>
<protein>
    <recommendedName>
        <fullName evidence="5">Helicase ATP-binding domain-containing protein</fullName>
    </recommendedName>
</protein>
<gene>
    <name evidence="6" type="ORF">PLOB_00047975</name>
</gene>